<evidence type="ECO:0000256" key="3">
    <source>
        <dbReference type="ARBA" id="ARBA00002728"/>
    </source>
</evidence>
<keyword evidence="25" id="KW-1185">Reference proteome</keyword>
<dbReference type="STRING" id="690879.TSACC_22109"/>
<feature type="binding site" evidence="20">
    <location>
        <position position="467"/>
    </location>
    <ligand>
        <name>Mg(2+)</name>
        <dbReference type="ChEBI" id="CHEBI:18420"/>
    </ligand>
</feature>
<dbReference type="SUPFAM" id="SSF51621">
    <property type="entry name" value="Phosphoenolpyruvate/pyruvate domain"/>
    <property type="match status" value="1"/>
</dbReference>
<dbReference type="GO" id="GO:0009401">
    <property type="term" value="P:phosphoenolpyruvate-dependent sugar phosphotransferase system"/>
    <property type="evidence" value="ECO:0007669"/>
    <property type="project" value="UniProtKB-KW"/>
</dbReference>
<dbReference type="PROSITE" id="PS00742">
    <property type="entry name" value="PEP_ENZYMES_2"/>
    <property type="match status" value="1"/>
</dbReference>
<keyword evidence="15 17" id="KW-0460">Magnesium</keyword>
<dbReference type="Gene3D" id="1.10.274.10">
    <property type="entry name" value="PtsI, HPr-binding domain"/>
    <property type="match status" value="1"/>
</dbReference>
<dbReference type="EC" id="2.7.3.9" evidence="6 17"/>
<dbReference type="InterPro" id="IPR023151">
    <property type="entry name" value="PEP_util_CS"/>
</dbReference>
<dbReference type="InterPro" id="IPR006318">
    <property type="entry name" value="PTS_EI-like"/>
</dbReference>
<feature type="active site" description="Tele-phosphohistidine intermediate" evidence="18">
    <location>
        <position position="201"/>
    </location>
</feature>
<dbReference type="InterPro" id="IPR040442">
    <property type="entry name" value="Pyrv_kinase-like_dom_sf"/>
</dbReference>
<evidence type="ECO:0000256" key="20">
    <source>
        <dbReference type="PIRSR" id="PIRSR000732-3"/>
    </source>
</evidence>
<evidence type="ECO:0000256" key="11">
    <source>
        <dbReference type="ARBA" id="ARBA00022679"/>
    </source>
</evidence>
<evidence type="ECO:0000313" key="25">
    <source>
        <dbReference type="Proteomes" id="UP000076023"/>
    </source>
</evidence>
<dbReference type="SUPFAM" id="SSF52009">
    <property type="entry name" value="Phosphohistidine domain"/>
    <property type="match status" value="1"/>
</dbReference>
<evidence type="ECO:0000259" key="23">
    <source>
        <dbReference type="Pfam" id="PF05524"/>
    </source>
</evidence>
<feature type="binding site" evidence="19">
    <location>
        <position position="308"/>
    </location>
    <ligand>
        <name>phosphoenolpyruvate</name>
        <dbReference type="ChEBI" id="CHEBI:58702"/>
    </ligand>
</feature>
<evidence type="ECO:0000256" key="5">
    <source>
        <dbReference type="ARBA" id="ARBA00007837"/>
    </source>
</evidence>
<feature type="domain" description="PEP-utilising enzyme C-terminal" evidence="22">
    <location>
        <begin position="265"/>
        <end position="552"/>
    </location>
</feature>
<evidence type="ECO:0000256" key="17">
    <source>
        <dbReference type="PIRNR" id="PIRNR000732"/>
    </source>
</evidence>
<evidence type="ECO:0000259" key="21">
    <source>
        <dbReference type="Pfam" id="PF00391"/>
    </source>
</evidence>
<dbReference type="InterPro" id="IPR050499">
    <property type="entry name" value="PEP-utilizing_PTS_enzyme"/>
</dbReference>
<dbReference type="InterPro" id="IPR036637">
    <property type="entry name" value="Phosphohistidine_dom_sf"/>
</dbReference>
<evidence type="ECO:0000256" key="10">
    <source>
        <dbReference type="ARBA" id="ARBA00022597"/>
    </source>
</evidence>
<dbReference type="InterPro" id="IPR000121">
    <property type="entry name" value="PEP_util_C"/>
</dbReference>
<dbReference type="Pfam" id="PF02896">
    <property type="entry name" value="PEP-utilizers_C"/>
    <property type="match status" value="1"/>
</dbReference>
<dbReference type="PANTHER" id="PTHR46244">
    <property type="entry name" value="PHOSPHOENOLPYRUVATE-PROTEIN PHOSPHOTRANSFERASE"/>
    <property type="match status" value="1"/>
</dbReference>
<accession>A0A146G8T8</accession>
<evidence type="ECO:0000256" key="13">
    <source>
        <dbReference type="ARBA" id="ARBA00022723"/>
    </source>
</evidence>
<evidence type="ECO:0000256" key="9">
    <source>
        <dbReference type="ARBA" id="ARBA00022490"/>
    </source>
</evidence>
<evidence type="ECO:0000256" key="15">
    <source>
        <dbReference type="ARBA" id="ARBA00022842"/>
    </source>
</evidence>
<keyword evidence="12 17" id="KW-0598">Phosphotransferase system</keyword>
<evidence type="ECO:0000259" key="22">
    <source>
        <dbReference type="Pfam" id="PF02896"/>
    </source>
</evidence>
<dbReference type="InterPro" id="IPR015813">
    <property type="entry name" value="Pyrv/PenolPyrv_kinase-like_dom"/>
</dbReference>
<dbReference type="InterPro" id="IPR024692">
    <property type="entry name" value="PTS_EI"/>
</dbReference>
<evidence type="ECO:0000256" key="16">
    <source>
        <dbReference type="ARBA" id="ARBA00033235"/>
    </source>
</evidence>
<comment type="subcellular location">
    <subcellularLocation>
        <location evidence="4 17">Cytoplasm</location>
    </subcellularLocation>
</comment>
<dbReference type="EMBL" id="BDCO01000002">
    <property type="protein sequence ID" value="GAT33692.1"/>
    <property type="molecule type" value="Genomic_DNA"/>
</dbReference>
<dbReference type="InterPro" id="IPR008279">
    <property type="entry name" value="PEP-util_enz_mobile_dom"/>
</dbReference>
<dbReference type="PRINTS" id="PR01736">
    <property type="entry name" value="PHPHTRNFRASE"/>
</dbReference>
<gene>
    <name evidence="24" type="ORF">TSACC_22109</name>
</gene>
<dbReference type="GO" id="GO:0046872">
    <property type="term" value="F:metal ion binding"/>
    <property type="evidence" value="ECO:0007669"/>
    <property type="project" value="UniProtKB-KW"/>
</dbReference>
<dbReference type="NCBIfam" id="TIGR01417">
    <property type="entry name" value="PTS_I_fam"/>
    <property type="match status" value="1"/>
</dbReference>
<dbReference type="Proteomes" id="UP000076023">
    <property type="component" value="Unassembled WGS sequence"/>
</dbReference>
<keyword evidence="14 17" id="KW-0418">Kinase</keyword>
<feature type="binding site" evidence="19">
    <location>
        <position position="344"/>
    </location>
    <ligand>
        <name>phosphoenolpyruvate</name>
        <dbReference type="ChEBI" id="CHEBI:58702"/>
    </ligand>
</feature>
<evidence type="ECO:0000256" key="2">
    <source>
        <dbReference type="ARBA" id="ARBA00001946"/>
    </source>
</evidence>
<sequence length="590" mass="65612">MSETATTPKPEQRFQGVGVAPGIAHAQAVIHWVDEEEIPLRKITNEELPEEIARFEAALIATRAELLEIQQRIADAIGAKDASIFDAHLLVVEDRTLIDEVLRNLEKQRNNIEYIFHQVAEKYCQTLSQIDDPYLRERVVDIEDVARRVIRHLLGKGPQGYTSNDKPHVIVSHNLTPSDTASLNRSLVLGFATEVGSKTSHSAIMARSLDIPAIVGLHGICSKLSNGDDILIDGYTGLLIINPTPETLHEYGKIESRKEEVEERLELIRDTVSATQEGRHIILSANIELPEEVDDVISSGAEGVGLYRTEFLYLNREEPPDEEEQFENYRLVAERAKPHSVIIRTLDIGGDKLSESLELEEEENPFLGCRAIRFCLQNPDIFKTQLRAILRAAALGNVRVMYPMISGVSELRQANALLEECKVELRERGVEFNPDIEVGIMIEVPSAALCADLLAREAKFFSIGTNDLIQYSIAVDRGNDKIAHLYEPTHPSVLRLIKSVIEAAHRNNIWVGVCGEMAGDIQYTPLLIGLGVDELSASSSVVPRVKKAVQSLSLATCQTFANEVFEADTAEVILKRCIEIARAHYGELLD</sequence>
<dbReference type="InterPro" id="IPR008731">
    <property type="entry name" value="PTS_EIN"/>
</dbReference>
<dbReference type="Gene3D" id="3.20.20.60">
    <property type="entry name" value="Phosphoenolpyruvate-binding domains"/>
    <property type="match status" value="1"/>
</dbReference>
<dbReference type="AlphaFoldDB" id="A0A146G8T8"/>
<proteinExistence type="inferred from homology"/>
<reference evidence="25" key="1">
    <citation type="journal article" date="2017" name="Genome Announc.">
        <title>Draft Genome Sequence of Terrimicrobium sacchariphilum NM-5T, a Facultative Anaerobic Soil Bacterium of the Class Spartobacteria.</title>
        <authorList>
            <person name="Qiu Y.L."/>
            <person name="Tourlousse D.M."/>
            <person name="Matsuura N."/>
            <person name="Ohashi A."/>
            <person name="Sekiguchi Y."/>
        </authorList>
    </citation>
    <scope>NUCLEOTIDE SEQUENCE [LARGE SCALE GENOMIC DNA]</scope>
    <source>
        <strain evidence="25">NM-5</strain>
    </source>
</reference>
<dbReference type="PIRSF" id="PIRSF000732">
    <property type="entry name" value="PTS_enzyme_I"/>
    <property type="match status" value="1"/>
</dbReference>
<organism evidence="24 25">
    <name type="scientific">Terrimicrobium sacchariphilum</name>
    <dbReference type="NCBI Taxonomy" id="690879"/>
    <lineage>
        <taxon>Bacteria</taxon>
        <taxon>Pseudomonadati</taxon>
        <taxon>Verrucomicrobiota</taxon>
        <taxon>Terrimicrobiia</taxon>
        <taxon>Terrimicrobiales</taxon>
        <taxon>Terrimicrobiaceae</taxon>
        <taxon>Terrimicrobium</taxon>
    </lineage>
</organism>
<protein>
    <recommendedName>
        <fullName evidence="7 17">Phosphoenolpyruvate-protein phosphotransferase</fullName>
        <ecNumber evidence="6 17">2.7.3.9</ecNumber>
    </recommendedName>
    <alternativeName>
        <fullName evidence="16 17">Phosphotransferase system, enzyme I</fullName>
    </alternativeName>
</protein>
<keyword evidence="8 17" id="KW-0813">Transport</keyword>
<evidence type="ECO:0000256" key="7">
    <source>
        <dbReference type="ARBA" id="ARBA00016544"/>
    </source>
</evidence>
<dbReference type="RefSeq" id="WP_075079394.1">
    <property type="nucleotide sequence ID" value="NZ_BDCO01000002.1"/>
</dbReference>
<feature type="domain" description="PEP-utilising enzyme mobile" evidence="21">
    <location>
        <begin position="166"/>
        <end position="237"/>
    </location>
</feature>
<feature type="binding site" evidence="19">
    <location>
        <begin position="466"/>
        <end position="467"/>
    </location>
    <ligand>
        <name>phosphoenolpyruvate</name>
        <dbReference type="ChEBI" id="CHEBI:58702"/>
    </ligand>
</feature>
<dbReference type="Pfam" id="PF00391">
    <property type="entry name" value="PEP-utilizers"/>
    <property type="match status" value="1"/>
</dbReference>
<dbReference type="Pfam" id="PF05524">
    <property type="entry name" value="PEP-utilisers_N"/>
    <property type="match status" value="1"/>
</dbReference>
<dbReference type="GO" id="GO:0008965">
    <property type="term" value="F:phosphoenolpyruvate-protein phosphotransferase activity"/>
    <property type="evidence" value="ECO:0007669"/>
    <property type="project" value="UniProtKB-EC"/>
</dbReference>
<evidence type="ECO:0000256" key="4">
    <source>
        <dbReference type="ARBA" id="ARBA00004496"/>
    </source>
</evidence>
<comment type="cofactor">
    <cofactor evidence="2 17 20">
        <name>Mg(2+)</name>
        <dbReference type="ChEBI" id="CHEBI:18420"/>
    </cofactor>
</comment>
<dbReference type="InterPro" id="IPR036618">
    <property type="entry name" value="PtsI_HPr-bd_sf"/>
</dbReference>
<keyword evidence="9 17" id="KW-0963">Cytoplasm</keyword>
<evidence type="ECO:0000313" key="24">
    <source>
        <dbReference type="EMBL" id="GAT33692.1"/>
    </source>
</evidence>
<evidence type="ECO:0000256" key="6">
    <source>
        <dbReference type="ARBA" id="ARBA00012232"/>
    </source>
</evidence>
<comment type="caution">
    <text evidence="24">The sequence shown here is derived from an EMBL/GenBank/DDBJ whole genome shotgun (WGS) entry which is preliminary data.</text>
</comment>
<evidence type="ECO:0000256" key="19">
    <source>
        <dbReference type="PIRSR" id="PIRSR000732-2"/>
    </source>
</evidence>
<keyword evidence="10 17" id="KW-0762">Sugar transport</keyword>
<dbReference type="SUPFAM" id="SSF47831">
    <property type="entry name" value="Enzyme I of the PEP:sugar phosphotransferase system HPr-binding (sub)domain"/>
    <property type="match status" value="1"/>
</dbReference>
<evidence type="ECO:0000256" key="12">
    <source>
        <dbReference type="ARBA" id="ARBA00022683"/>
    </source>
</evidence>
<dbReference type="PANTHER" id="PTHR46244:SF3">
    <property type="entry name" value="PHOSPHOENOLPYRUVATE-PROTEIN PHOSPHOTRANSFERASE"/>
    <property type="match status" value="1"/>
</dbReference>
<dbReference type="OrthoDB" id="9765468at2"/>
<evidence type="ECO:0000256" key="8">
    <source>
        <dbReference type="ARBA" id="ARBA00022448"/>
    </source>
</evidence>
<evidence type="ECO:0000256" key="18">
    <source>
        <dbReference type="PIRSR" id="PIRSR000732-1"/>
    </source>
</evidence>
<dbReference type="InParanoid" id="A0A146G8T8"/>
<dbReference type="Gene3D" id="3.50.30.10">
    <property type="entry name" value="Phosphohistidine domain"/>
    <property type="match status" value="1"/>
</dbReference>
<comment type="similarity">
    <text evidence="5 17">Belongs to the PEP-utilizing enzyme family.</text>
</comment>
<dbReference type="GO" id="GO:0016301">
    <property type="term" value="F:kinase activity"/>
    <property type="evidence" value="ECO:0007669"/>
    <property type="project" value="UniProtKB-KW"/>
</dbReference>
<evidence type="ECO:0000256" key="14">
    <source>
        <dbReference type="ARBA" id="ARBA00022777"/>
    </source>
</evidence>
<comment type="catalytic activity">
    <reaction evidence="1 17">
        <text>L-histidyl-[protein] + phosphoenolpyruvate = N(pros)-phospho-L-histidyl-[protein] + pyruvate</text>
        <dbReference type="Rhea" id="RHEA:23880"/>
        <dbReference type="Rhea" id="RHEA-COMP:9745"/>
        <dbReference type="Rhea" id="RHEA-COMP:9746"/>
        <dbReference type="ChEBI" id="CHEBI:15361"/>
        <dbReference type="ChEBI" id="CHEBI:29979"/>
        <dbReference type="ChEBI" id="CHEBI:58702"/>
        <dbReference type="ChEBI" id="CHEBI:64837"/>
        <dbReference type="EC" id="2.7.3.9"/>
    </reaction>
</comment>
<name>A0A146G8T8_TERSA</name>
<keyword evidence="11 17" id="KW-0808">Transferase</keyword>
<dbReference type="FunCoup" id="A0A146G8T8">
    <property type="interactions" value="357"/>
</dbReference>
<feature type="active site" description="Proton donor" evidence="18">
    <location>
        <position position="514"/>
    </location>
</feature>
<keyword evidence="13 17" id="KW-0479">Metal-binding</keyword>
<evidence type="ECO:0000256" key="1">
    <source>
        <dbReference type="ARBA" id="ARBA00000683"/>
    </source>
</evidence>
<feature type="binding site" evidence="20">
    <location>
        <position position="443"/>
    </location>
    <ligand>
        <name>Mg(2+)</name>
        <dbReference type="ChEBI" id="CHEBI:18420"/>
    </ligand>
</feature>
<dbReference type="GO" id="GO:0005737">
    <property type="term" value="C:cytoplasm"/>
    <property type="evidence" value="ECO:0007669"/>
    <property type="project" value="UniProtKB-SubCell"/>
</dbReference>
<feature type="domain" description="Phosphotransferase system enzyme I N-terminal" evidence="23">
    <location>
        <begin position="15"/>
        <end position="138"/>
    </location>
</feature>
<comment type="function">
    <text evidence="3 17">General (non sugar-specific) component of the phosphoenolpyruvate-dependent sugar phosphotransferase system (sugar PTS). This major carbohydrate active-transport system catalyzes the phosphorylation of incoming sugar substrates concomitantly with their translocation across the cell membrane. Enzyme I transfers the phosphoryl group from phosphoenolpyruvate (PEP) to the phosphoryl carrier protein (HPr).</text>
</comment>
<feature type="binding site" evidence="19">
    <location>
        <position position="477"/>
    </location>
    <ligand>
        <name>phosphoenolpyruvate</name>
        <dbReference type="ChEBI" id="CHEBI:58702"/>
    </ligand>
</feature>